<dbReference type="Pfam" id="PF02873">
    <property type="entry name" value="MurB_C"/>
    <property type="match status" value="1"/>
</dbReference>
<keyword evidence="15 20" id="KW-0560">Oxidoreductase</keyword>
<evidence type="ECO:0000256" key="8">
    <source>
        <dbReference type="ARBA" id="ARBA00022490"/>
    </source>
</evidence>
<proteinExistence type="inferred from homology"/>
<dbReference type="InterPro" id="IPR016166">
    <property type="entry name" value="FAD-bd_PCMH"/>
</dbReference>
<evidence type="ECO:0000256" key="2">
    <source>
        <dbReference type="ARBA" id="ARBA00003921"/>
    </source>
</evidence>
<organism evidence="22 23">
    <name type="scientific">Microbulbifer epialgicus</name>
    <dbReference type="NCBI Taxonomy" id="393907"/>
    <lineage>
        <taxon>Bacteria</taxon>
        <taxon>Pseudomonadati</taxon>
        <taxon>Pseudomonadota</taxon>
        <taxon>Gammaproteobacteria</taxon>
        <taxon>Cellvibrionales</taxon>
        <taxon>Microbulbiferaceae</taxon>
        <taxon>Microbulbifer</taxon>
    </lineage>
</organism>
<evidence type="ECO:0000256" key="1">
    <source>
        <dbReference type="ARBA" id="ARBA00001974"/>
    </source>
</evidence>
<evidence type="ECO:0000313" key="22">
    <source>
        <dbReference type="EMBL" id="MFA0812224.1"/>
    </source>
</evidence>
<evidence type="ECO:0000256" key="16">
    <source>
        <dbReference type="ARBA" id="ARBA00023306"/>
    </source>
</evidence>
<keyword evidence="12 20" id="KW-0521">NADP</keyword>
<evidence type="ECO:0000256" key="3">
    <source>
        <dbReference type="ARBA" id="ARBA00004496"/>
    </source>
</evidence>
<dbReference type="InterPro" id="IPR011601">
    <property type="entry name" value="MurB_C"/>
</dbReference>
<dbReference type="Pfam" id="PF01565">
    <property type="entry name" value="FAD_binding_4"/>
    <property type="match status" value="1"/>
</dbReference>
<keyword evidence="16 20" id="KW-0131">Cell cycle</keyword>
<dbReference type="SUPFAM" id="SSF56194">
    <property type="entry name" value="Uridine diphospho-N-Acetylenolpyruvylglucosamine reductase, MurB, C-terminal domain"/>
    <property type="match status" value="1"/>
</dbReference>
<keyword evidence="10 20" id="KW-0285">Flavoprotein</keyword>
<evidence type="ECO:0000256" key="11">
    <source>
        <dbReference type="ARBA" id="ARBA00022827"/>
    </source>
</evidence>
<evidence type="ECO:0000256" key="17">
    <source>
        <dbReference type="ARBA" id="ARBA00023316"/>
    </source>
</evidence>
<evidence type="ECO:0000256" key="10">
    <source>
        <dbReference type="ARBA" id="ARBA00022630"/>
    </source>
</evidence>
<dbReference type="InterPro" id="IPR016169">
    <property type="entry name" value="FAD-bd_PCMH_sub2"/>
</dbReference>
<sequence>MIETDIDLQPHNTLAISARSAHFARVQTLEQLREALAFARERHLPILPLGGGSNIVLTGDFPGLAIQVDLCGSTIVPDDSGHAIEVAAGENWHQLVMATVERGLGGLENLALIPGKVGAAPIQNIGAYGVELCDRFAGLQAMEIASGELHAFSAADCEFAYRDSVFKGRLRDKYIITQVSLRLPKEWRAHTDYPALRHYLTEHHRGCDLLTPIQVTQAVIAIRNSKLPLPEKIPNAGSFFKNPIVDSDSYLNLKAEHPDLVAFAAGDGWKLAAGWLIDRAGWRGVRRNSVGVHELQALVLVNPGRGAGVEVTQLAEEIAADVRVKFGVSLEPEPRYYP</sequence>
<comment type="function">
    <text evidence="2 20">Cell wall formation.</text>
</comment>
<feature type="active site" description="Proton donor" evidence="20">
    <location>
        <position position="238"/>
    </location>
</feature>
<evidence type="ECO:0000256" key="9">
    <source>
        <dbReference type="ARBA" id="ARBA00022618"/>
    </source>
</evidence>
<comment type="cofactor">
    <cofactor evidence="1 20">
        <name>FAD</name>
        <dbReference type="ChEBI" id="CHEBI:57692"/>
    </cofactor>
</comment>
<dbReference type="RefSeq" id="WP_371839863.1">
    <property type="nucleotide sequence ID" value="NZ_JBGMEK010000035.1"/>
</dbReference>
<dbReference type="InterPro" id="IPR036318">
    <property type="entry name" value="FAD-bd_PCMH-like_sf"/>
</dbReference>
<feature type="domain" description="FAD-binding PCMH-type" evidence="21">
    <location>
        <begin position="16"/>
        <end position="186"/>
    </location>
</feature>
<feature type="active site" evidence="20">
    <location>
        <position position="333"/>
    </location>
</feature>
<evidence type="ECO:0000256" key="18">
    <source>
        <dbReference type="ARBA" id="ARBA00031026"/>
    </source>
</evidence>
<feature type="active site" evidence="20">
    <location>
        <position position="162"/>
    </location>
</feature>
<dbReference type="SUPFAM" id="SSF56176">
    <property type="entry name" value="FAD-binding/transporter-associated domain-like"/>
    <property type="match status" value="1"/>
</dbReference>
<dbReference type="InterPro" id="IPR016167">
    <property type="entry name" value="FAD-bd_PCMH_sub1"/>
</dbReference>
<evidence type="ECO:0000256" key="7">
    <source>
        <dbReference type="ARBA" id="ARBA00015188"/>
    </source>
</evidence>
<evidence type="ECO:0000313" key="23">
    <source>
        <dbReference type="Proteomes" id="UP001569428"/>
    </source>
</evidence>
<evidence type="ECO:0000256" key="12">
    <source>
        <dbReference type="ARBA" id="ARBA00022857"/>
    </source>
</evidence>
<evidence type="ECO:0000256" key="14">
    <source>
        <dbReference type="ARBA" id="ARBA00022984"/>
    </source>
</evidence>
<dbReference type="InterPro" id="IPR006094">
    <property type="entry name" value="Oxid_FAD_bind_N"/>
</dbReference>
<dbReference type="PROSITE" id="PS51387">
    <property type="entry name" value="FAD_PCMH"/>
    <property type="match status" value="1"/>
</dbReference>
<comment type="subcellular location">
    <subcellularLocation>
        <location evidence="3 20">Cytoplasm</location>
    </subcellularLocation>
</comment>
<comment type="pathway">
    <text evidence="4 20">Cell wall biogenesis; peptidoglycan biosynthesis.</text>
</comment>
<dbReference type="Proteomes" id="UP001569428">
    <property type="component" value="Unassembled WGS sequence"/>
</dbReference>
<dbReference type="NCBIfam" id="TIGR00179">
    <property type="entry name" value="murB"/>
    <property type="match status" value="1"/>
</dbReference>
<dbReference type="GO" id="GO:0008762">
    <property type="term" value="F:UDP-N-acetylmuramate dehydrogenase activity"/>
    <property type="evidence" value="ECO:0007669"/>
    <property type="project" value="UniProtKB-EC"/>
</dbReference>
<keyword evidence="17 20" id="KW-0961">Cell wall biogenesis/degradation</keyword>
<dbReference type="InterPro" id="IPR036635">
    <property type="entry name" value="MurB_C_sf"/>
</dbReference>
<keyword evidence="8 20" id="KW-0963">Cytoplasm</keyword>
<name>A0ABV4P2I3_9GAMM</name>
<evidence type="ECO:0000256" key="13">
    <source>
        <dbReference type="ARBA" id="ARBA00022960"/>
    </source>
</evidence>
<keyword evidence="13 20" id="KW-0133">Cell shape</keyword>
<accession>A0ABV4P2I3</accession>
<dbReference type="EC" id="1.3.1.98" evidence="6 20"/>
<comment type="catalytic activity">
    <reaction evidence="19 20">
        <text>UDP-N-acetyl-alpha-D-muramate + NADP(+) = UDP-N-acetyl-3-O-(1-carboxyvinyl)-alpha-D-glucosamine + NADPH + H(+)</text>
        <dbReference type="Rhea" id="RHEA:12248"/>
        <dbReference type="ChEBI" id="CHEBI:15378"/>
        <dbReference type="ChEBI" id="CHEBI:57783"/>
        <dbReference type="ChEBI" id="CHEBI:58349"/>
        <dbReference type="ChEBI" id="CHEBI:68483"/>
        <dbReference type="ChEBI" id="CHEBI:70757"/>
        <dbReference type="EC" id="1.3.1.98"/>
    </reaction>
</comment>
<dbReference type="HAMAP" id="MF_00037">
    <property type="entry name" value="MurB"/>
    <property type="match status" value="1"/>
</dbReference>
<keyword evidence="23" id="KW-1185">Reference proteome</keyword>
<keyword evidence="14 20" id="KW-0573">Peptidoglycan synthesis</keyword>
<dbReference type="EMBL" id="JBGMEK010000035">
    <property type="protein sequence ID" value="MFA0812224.1"/>
    <property type="molecule type" value="Genomic_DNA"/>
</dbReference>
<evidence type="ECO:0000256" key="5">
    <source>
        <dbReference type="ARBA" id="ARBA00010485"/>
    </source>
</evidence>
<dbReference type="PANTHER" id="PTHR21071">
    <property type="entry name" value="UDP-N-ACETYLENOLPYRUVOYLGLUCOSAMINE REDUCTASE"/>
    <property type="match status" value="1"/>
</dbReference>
<dbReference type="Gene3D" id="3.90.78.10">
    <property type="entry name" value="UDP-N-acetylenolpyruvoylglucosamine reductase, C-terminal domain"/>
    <property type="match status" value="1"/>
</dbReference>
<dbReference type="Gene3D" id="3.30.465.10">
    <property type="match status" value="1"/>
</dbReference>
<evidence type="ECO:0000256" key="4">
    <source>
        <dbReference type="ARBA" id="ARBA00004752"/>
    </source>
</evidence>
<evidence type="ECO:0000256" key="19">
    <source>
        <dbReference type="ARBA" id="ARBA00048914"/>
    </source>
</evidence>
<evidence type="ECO:0000256" key="20">
    <source>
        <dbReference type="HAMAP-Rule" id="MF_00037"/>
    </source>
</evidence>
<evidence type="ECO:0000256" key="15">
    <source>
        <dbReference type="ARBA" id="ARBA00023002"/>
    </source>
</evidence>
<protein>
    <recommendedName>
        <fullName evidence="7 20">UDP-N-acetylenolpyruvoylglucosamine reductase</fullName>
        <ecNumber evidence="6 20">1.3.1.98</ecNumber>
    </recommendedName>
    <alternativeName>
        <fullName evidence="18 20">UDP-N-acetylmuramate dehydrogenase</fullName>
    </alternativeName>
</protein>
<reference evidence="22 23" key="1">
    <citation type="submission" date="2024-08" db="EMBL/GenBank/DDBJ databases">
        <authorList>
            <person name="Ishaq N."/>
        </authorList>
    </citation>
    <scope>NUCLEOTIDE SEQUENCE [LARGE SCALE GENOMIC DNA]</scope>
    <source>
        <strain evidence="22 23">DSM 18651</strain>
    </source>
</reference>
<evidence type="ECO:0000256" key="6">
    <source>
        <dbReference type="ARBA" id="ARBA00012518"/>
    </source>
</evidence>
<gene>
    <name evidence="20 22" type="primary">murB</name>
    <name evidence="22" type="ORF">ACCI49_15020</name>
</gene>
<comment type="similarity">
    <text evidence="5 20">Belongs to the MurB family.</text>
</comment>
<comment type="caution">
    <text evidence="22">The sequence shown here is derived from an EMBL/GenBank/DDBJ whole genome shotgun (WGS) entry which is preliminary data.</text>
</comment>
<evidence type="ECO:0000259" key="21">
    <source>
        <dbReference type="PROSITE" id="PS51387"/>
    </source>
</evidence>
<dbReference type="NCBIfam" id="NF000755">
    <property type="entry name" value="PRK00046.1"/>
    <property type="match status" value="1"/>
</dbReference>
<keyword evidence="9 20" id="KW-0132">Cell division</keyword>
<dbReference type="PANTHER" id="PTHR21071:SF4">
    <property type="entry name" value="UDP-N-ACETYLENOLPYRUVOYLGLUCOSAMINE REDUCTASE"/>
    <property type="match status" value="1"/>
</dbReference>
<dbReference type="InterPro" id="IPR003170">
    <property type="entry name" value="MurB"/>
</dbReference>
<keyword evidence="11 20" id="KW-0274">FAD</keyword>
<dbReference type="Gene3D" id="3.30.43.10">
    <property type="entry name" value="Uridine Diphospho-n-acetylenolpyruvylglucosamine Reductase, domain 2"/>
    <property type="match status" value="1"/>
</dbReference>